<keyword evidence="3" id="KW-1185">Reference proteome</keyword>
<evidence type="ECO:0000313" key="3">
    <source>
        <dbReference type="Proteomes" id="UP001479436"/>
    </source>
</evidence>
<accession>A0ABR2WR17</accession>
<dbReference type="Proteomes" id="UP001479436">
    <property type="component" value="Unassembled WGS sequence"/>
</dbReference>
<feature type="region of interest" description="Disordered" evidence="1">
    <location>
        <begin position="56"/>
        <end position="128"/>
    </location>
</feature>
<dbReference type="InterPro" id="IPR026182">
    <property type="entry name" value="ANAPC15"/>
</dbReference>
<sequence length="128" mass="15384">MIFPPLQPSLFPRATIPRSLRKSELSELDELELAQEEYEKQLDEVRCAGHWYNPIGFQPVSEEEEEEEEEEEFENDEEEYEETEFQNSEEFEQSFGEMSGIQQPEYYDSDIEEMEEMEDEEMDMDDLE</sequence>
<proteinExistence type="predicted"/>
<evidence type="ECO:0000256" key="1">
    <source>
        <dbReference type="SAM" id="MobiDB-lite"/>
    </source>
</evidence>
<dbReference type="EMBL" id="JASJQH010000540">
    <property type="protein sequence ID" value="KAK9763871.1"/>
    <property type="molecule type" value="Genomic_DNA"/>
</dbReference>
<comment type="caution">
    <text evidence="2">The sequence shown here is derived from an EMBL/GenBank/DDBJ whole genome shotgun (WGS) entry which is preliminary data.</text>
</comment>
<feature type="compositionally biased region" description="Acidic residues" evidence="1">
    <location>
        <begin position="61"/>
        <end position="92"/>
    </location>
</feature>
<evidence type="ECO:0000313" key="2">
    <source>
        <dbReference type="EMBL" id="KAK9763871.1"/>
    </source>
</evidence>
<name>A0ABR2WR17_9FUNG</name>
<feature type="compositionally biased region" description="Acidic residues" evidence="1">
    <location>
        <begin position="107"/>
        <end position="128"/>
    </location>
</feature>
<organism evidence="2 3">
    <name type="scientific">Basidiobolus ranarum</name>
    <dbReference type="NCBI Taxonomy" id="34480"/>
    <lineage>
        <taxon>Eukaryota</taxon>
        <taxon>Fungi</taxon>
        <taxon>Fungi incertae sedis</taxon>
        <taxon>Zoopagomycota</taxon>
        <taxon>Entomophthoromycotina</taxon>
        <taxon>Basidiobolomycetes</taxon>
        <taxon>Basidiobolales</taxon>
        <taxon>Basidiobolaceae</taxon>
        <taxon>Basidiobolus</taxon>
    </lineage>
</organism>
<protein>
    <submittedName>
        <fullName evidence="2">Uncharacterized protein</fullName>
    </submittedName>
</protein>
<gene>
    <name evidence="2" type="ORF">K7432_009092</name>
</gene>
<reference evidence="2 3" key="1">
    <citation type="submission" date="2023-04" db="EMBL/GenBank/DDBJ databases">
        <title>Genome of Basidiobolus ranarum AG-B5.</title>
        <authorList>
            <person name="Stajich J.E."/>
            <person name="Carter-House D."/>
            <person name="Gryganskyi A."/>
        </authorList>
    </citation>
    <scope>NUCLEOTIDE SEQUENCE [LARGE SCALE GENOMIC DNA]</scope>
    <source>
        <strain evidence="2 3">AG-B5</strain>
    </source>
</reference>
<dbReference type="Pfam" id="PF15243">
    <property type="entry name" value="ANAPC15"/>
    <property type="match status" value="1"/>
</dbReference>